<protein>
    <recommendedName>
        <fullName evidence="1">SnoaL-like domain-containing protein</fullName>
    </recommendedName>
</protein>
<dbReference type="InterPro" id="IPR032710">
    <property type="entry name" value="NTF2-like_dom_sf"/>
</dbReference>
<gene>
    <name evidence="2" type="ORF">E9232_002969</name>
</gene>
<dbReference type="Pfam" id="PF12680">
    <property type="entry name" value="SnoaL_2"/>
    <property type="match status" value="1"/>
</dbReference>
<dbReference type="EMBL" id="JAVDPW010000005">
    <property type="protein sequence ID" value="MDR6290443.1"/>
    <property type="molecule type" value="Genomic_DNA"/>
</dbReference>
<name>A0ABU1JP91_9PROT</name>
<dbReference type="InterPro" id="IPR037401">
    <property type="entry name" value="SnoaL-like"/>
</dbReference>
<evidence type="ECO:0000259" key="1">
    <source>
        <dbReference type="Pfam" id="PF12680"/>
    </source>
</evidence>
<sequence length="126" mass="13774">MNPEMIGTTDLVDRYIAIWNETDAGRRRALIDRTWTEAATYVDPMMRGDGRAAIDAMIAAVQERFPGHRFRRTSDIDAHNGRVRFRWELGPEGGPVLVAGTDFGEIAGGLLSGITGFIDQAPALAA</sequence>
<accession>A0ABU1JP91</accession>
<feature type="domain" description="SnoaL-like" evidence="1">
    <location>
        <begin position="12"/>
        <end position="111"/>
    </location>
</feature>
<dbReference type="Gene3D" id="3.10.450.50">
    <property type="match status" value="1"/>
</dbReference>
<proteinExistence type="predicted"/>
<dbReference type="SUPFAM" id="SSF54427">
    <property type="entry name" value="NTF2-like"/>
    <property type="match status" value="1"/>
</dbReference>
<keyword evidence="3" id="KW-1185">Reference proteome</keyword>
<dbReference type="RefSeq" id="WP_309794911.1">
    <property type="nucleotide sequence ID" value="NZ_JAVDPW010000005.1"/>
</dbReference>
<evidence type="ECO:0000313" key="3">
    <source>
        <dbReference type="Proteomes" id="UP001262410"/>
    </source>
</evidence>
<comment type="caution">
    <text evidence="2">The sequence shown here is derived from an EMBL/GenBank/DDBJ whole genome shotgun (WGS) entry which is preliminary data.</text>
</comment>
<dbReference type="Proteomes" id="UP001262410">
    <property type="component" value="Unassembled WGS sequence"/>
</dbReference>
<reference evidence="2 3" key="1">
    <citation type="submission" date="2023-07" db="EMBL/GenBank/DDBJ databases">
        <title>Sorghum-associated microbial communities from plants grown in Nebraska, USA.</title>
        <authorList>
            <person name="Schachtman D."/>
        </authorList>
    </citation>
    <scope>NUCLEOTIDE SEQUENCE [LARGE SCALE GENOMIC DNA]</scope>
    <source>
        <strain evidence="2 3">584</strain>
    </source>
</reference>
<organism evidence="2 3">
    <name type="scientific">Inquilinus ginsengisoli</name>
    <dbReference type="NCBI Taxonomy" id="363840"/>
    <lineage>
        <taxon>Bacteria</taxon>
        <taxon>Pseudomonadati</taxon>
        <taxon>Pseudomonadota</taxon>
        <taxon>Alphaproteobacteria</taxon>
        <taxon>Rhodospirillales</taxon>
        <taxon>Rhodospirillaceae</taxon>
        <taxon>Inquilinus</taxon>
    </lineage>
</organism>
<evidence type="ECO:0000313" key="2">
    <source>
        <dbReference type="EMBL" id="MDR6290443.1"/>
    </source>
</evidence>